<dbReference type="OrthoDB" id="2973320at2759"/>
<dbReference type="OMA" id="WWDRISR"/>
<evidence type="ECO:0000259" key="6">
    <source>
        <dbReference type="Pfam" id="PF18052"/>
    </source>
</evidence>
<proteinExistence type="predicted"/>
<dbReference type="InterPro" id="IPR027417">
    <property type="entry name" value="P-loop_NTPase"/>
</dbReference>
<dbReference type="InterPro" id="IPR032675">
    <property type="entry name" value="LRR_dom_sf"/>
</dbReference>
<evidence type="ECO:0000313" key="9">
    <source>
        <dbReference type="EMBL" id="RZC79566.1"/>
    </source>
</evidence>
<evidence type="ECO:0000259" key="8">
    <source>
        <dbReference type="Pfam" id="PF23598"/>
    </source>
</evidence>
<dbReference type="InterPro" id="IPR036388">
    <property type="entry name" value="WH-like_DNA-bd_sf"/>
</dbReference>
<dbReference type="Pfam" id="PF00931">
    <property type="entry name" value="NB-ARC"/>
    <property type="match status" value="1"/>
</dbReference>
<dbReference type="InterPro" id="IPR058922">
    <property type="entry name" value="WHD_DRP"/>
</dbReference>
<dbReference type="InterPro" id="IPR055414">
    <property type="entry name" value="LRR_R13L4/SHOC2-like"/>
</dbReference>
<dbReference type="FunFam" id="1.10.8.430:FF:000003">
    <property type="entry name" value="Probable disease resistance protein At5g66910"/>
    <property type="match status" value="1"/>
</dbReference>
<accession>A0A4Y7L308</accession>
<keyword evidence="1" id="KW-0677">Repeat</keyword>
<dbReference type="InterPro" id="IPR044974">
    <property type="entry name" value="Disease_R_plants"/>
</dbReference>
<evidence type="ECO:0000256" key="4">
    <source>
        <dbReference type="SAM" id="MobiDB-lite"/>
    </source>
</evidence>
<name>A0A4Y7L308_PAPSO</name>
<dbReference type="Pfam" id="PF23598">
    <property type="entry name" value="LRR_14"/>
    <property type="match status" value="1"/>
</dbReference>
<dbReference type="STRING" id="3469.A0A4Y7L308"/>
<dbReference type="Pfam" id="PF23559">
    <property type="entry name" value="WHD_DRP"/>
    <property type="match status" value="1"/>
</dbReference>
<dbReference type="Pfam" id="PF18052">
    <property type="entry name" value="Rx_N"/>
    <property type="match status" value="1"/>
</dbReference>
<feature type="domain" description="Disease resistance R13L4/SHOC-2-like LRR" evidence="8">
    <location>
        <begin position="569"/>
        <end position="789"/>
    </location>
</feature>
<feature type="compositionally biased region" description="Acidic residues" evidence="4">
    <location>
        <begin position="874"/>
        <end position="886"/>
    </location>
</feature>
<dbReference type="Gene3D" id="1.10.8.430">
    <property type="entry name" value="Helical domain of apoptotic protease-activating factors"/>
    <property type="match status" value="1"/>
</dbReference>
<evidence type="ECO:0000256" key="2">
    <source>
        <dbReference type="ARBA" id="ARBA00022741"/>
    </source>
</evidence>
<feature type="domain" description="Disease resistance protein winged helix" evidence="7">
    <location>
        <begin position="431"/>
        <end position="505"/>
    </location>
</feature>
<feature type="region of interest" description="Disordered" evidence="4">
    <location>
        <begin position="871"/>
        <end position="895"/>
    </location>
</feature>
<dbReference type="Gene3D" id="3.80.10.10">
    <property type="entry name" value="Ribonuclease Inhibitor"/>
    <property type="match status" value="1"/>
</dbReference>
<dbReference type="PRINTS" id="PR00364">
    <property type="entry name" value="DISEASERSIST"/>
</dbReference>
<evidence type="ECO:0000259" key="7">
    <source>
        <dbReference type="Pfam" id="PF23559"/>
    </source>
</evidence>
<dbReference type="InterPro" id="IPR042197">
    <property type="entry name" value="Apaf_helical"/>
</dbReference>
<keyword evidence="10" id="KW-1185">Reference proteome</keyword>
<dbReference type="AlphaFoldDB" id="A0A4Y7L308"/>
<dbReference type="SUPFAM" id="SSF52058">
    <property type="entry name" value="L domain-like"/>
    <property type="match status" value="1"/>
</dbReference>
<dbReference type="PANTHER" id="PTHR23155">
    <property type="entry name" value="DISEASE RESISTANCE PROTEIN RP"/>
    <property type="match status" value="1"/>
</dbReference>
<dbReference type="InterPro" id="IPR002182">
    <property type="entry name" value="NB-ARC"/>
</dbReference>
<dbReference type="Gramene" id="RZC79566">
    <property type="protein sequence ID" value="RZC79566"/>
    <property type="gene ID" value="C5167_003778"/>
</dbReference>
<feature type="domain" description="NB-ARC" evidence="5">
    <location>
        <begin position="171"/>
        <end position="341"/>
    </location>
</feature>
<dbReference type="Gene3D" id="1.20.5.4130">
    <property type="match status" value="1"/>
</dbReference>
<sequence length="895" mass="102404">MAEPVIGFMVEKFCTYVGKNYISGFFGFEKEFDKLKKSISFLKPFVIDLQESKNQNSRNSEVVKTLVEKFRELIYEADDILVDCEIHADYHRDPNPLITSLHNGDFRHRTKRRLEEINEEISEMQNTIFNYCLPSMFKQINAPEGSNKCATNSRWTSSILIKSEIVGLIRDVRQIKEWILAKNDELHLVAIAGMGGLGKTTLAKKVFNDKQVRAHFKKRIWVSVSKPVDVVRIMKTILQELSITDYSSDSYPATLLLKIKEALNKTTYLIIMDDVWGIEKGWWAQMLNGLTQDGRYNSCIIITTRNEEIAKRMGVGELRIHRPNLLSDEDSWSLLCKVAFSTGICQHHQLQKVGKQIAKKCGGLPLAIKAIGGLLSTKSSSLSEWKKIFDDFRDKLAEVSADTDDSVVASLQLSYDDLPSRLKQCILCFSIYPEDFRIRAKQLVYWWAGEGFIVPGGNSKTTLQVAKDCFSELFSRCLIEPVDGRAVGDDDFFECKMHDMVRDLIIIVAKQQAFCSFDDGDGLVFDKDTRHFGIPRGVSIPSTEFTNSKIRAMILLDMLSPFQTWKQNYNLTKVDSLRVLDLSFCNLQPIHELVEWIKSQKRLTYLNLHSTSSRATMPDFFKYLPNLQYLIISCNSYLKRISVSSLRKLIVLDLSHCYKLECPEGLGNLINLEELSGLKLGSSSARLPDIINLPKLRVLRLSTAGAPNVDMFRRDMCVLSQLGNLQVLYINSFCPLCQEDINKQLDHLEPPASLEELCIHNYMGETMPGFIKPELLPKLQHLTIKNSKLKHLTPDFWGTKEKSWNLEALSLIELPKLEMNWGTVRQMMPLISYAEVKKVPMLESFPGNMFKIKYNVWRKIEEEDAKLRENAVDLIDDEDEDEDEAEPSPKKERVT</sequence>
<evidence type="ECO:0000256" key="1">
    <source>
        <dbReference type="ARBA" id="ARBA00022737"/>
    </source>
</evidence>
<reference evidence="9 10" key="1">
    <citation type="journal article" date="2018" name="Science">
        <title>The opium poppy genome and morphinan production.</title>
        <authorList>
            <person name="Guo L."/>
            <person name="Winzer T."/>
            <person name="Yang X."/>
            <person name="Li Y."/>
            <person name="Ning Z."/>
            <person name="He Z."/>
            <person name="Teodor R."/>
            <person name="Lu Y."/>
            <person name="Bowser T.A."/>
            <person name="Graham I.A."/>
            <person name="Ye K."/>
        </authorList>
    </citation>
    <scope>NUCLEOTIDE SEQUENCE [LARGE SCALE GENOMIC DNA]</scope>
    <source>
        <strain evidence="10">cv. HN1</strain>
        <tissue evidence="9">Leaves</tissue>
    </source>
</reference>
<dbReference type="PANTHER" id="PTHR23155:SF759">
    <property type="entry name" value="AAA+ ATPASE DOMAIN-CONTAINING PROTEIN"/>
    <property type="match status" value="1"/>
</dbReference>
<evidence type="ECO:0000259" key="5">
    <source>
        <dbReference type="Pfam" id="PF00931"/>
    </source>
</evidence>
<organism evidence="9 10">
    <name type="scientific">Papaver somniferum</name>
    <name type="common">Opium poppy</name>
    <dbReference type="NCBI Taxonomy" id="3469"/>
    <lineage>
        <taxon>Eukaryota</taxon>
        <taxon>Viridiplantae</taxon>
        <taxon>Streptophyta</taxon>
        <taxon>Embryophyta</taxon>
        <taxon>Tracheophyta</taxon>
        <taxon>Spermatophyta</taxon>
        <taxon>Magnoliopsida</taxon>
        <taxon>Ranunculales</taxon>
        <taxon>Papaveraceae</taxon>
        <taxon>Papaveroideae</taxon>
        <taxon>Papaver</taxon>
    </lineage>
</organism>
<dbReference type="GO" id="GO:0043531">
    <property type="term" value="F:ADP binding"/>
    <property type="evidence" value="ECO:0007669"/>
    <property type="project" value="InterPro"/>
</dbReference>
<dbReference type="SUPFAM" id="SSF52540">
    <property type="entry name" value="P-loop containing nucleoside triphosphate hydrolases"/>
    <property type="match status" value="1"/>
</dbReference>
<dbReference type="Gene3D" id="3.40.50.300">
    <property type="entry name" value="P-loop containing nucleotide triphosphate hydrolases"/>
    <property type="match status" value="1"/>
</dbReference>
<feature type="domain" description="Disease resistance N-terminal" evidence="6">
    <location>
        <begin position="5"/>
        <end position="93"/>
    </location>
</feature>
<evidence type="ECO:0000256" key="3">
    <source>
        <dbReference type="ARBA" id="ARBA00022821"/>
    </source>
</evidence>
<protein>
    <recommendedName>
        <fullName evidence="11">NB-ARC domain-containing protein</fullName>
    </recommendedName>
</protein>
<keyword evidence="2" id="KW-0547">Nucleotide-binding</keyword>
<dbReference type="Proteomes" id="UP000316621">
    <property type="component" value="Chromosome 9"/>
</dbReference>
<dbReference type="GO" id="GO:0098542">
    <property type="term" value="P:defense response to other organism"/>
    <property type="evidence" value="ECO:0007669"/>
    <property type="project" value="TreeGrafter"/>
</dbReference>
<gene>
    <name evidence="9" type="ORF">C5167_003778</name>
</gene>
<evidence type="ECO:0008006" key="11">
    <source>
        <dbReference type="Google" id="ProtNLM"/>
    </source>
</evidence>
<keyword evidence="3" id="KW-0611">Plant defense</keyword>
<dbReference type="FunFam" id="1.10.10.10:FF:000322">
    <property type="entry name" value="Probable disease resistance protein At1g63360"/>
    <property type="match status" value="1"/>
</dbReference>
<dbReference type="Gene3D" id="1.10.10.10">
    <property type="entry name" value="Winged helix-like DNA-binding domain superfamily/Winged helix DNA-binding domain"/>
    <property type="match status" value="1"/>
</dbReference>
<dbReference type="InterPro" id="IPR041118">
    <property type="entry name" value="Rx_N"/>
</dbReference>
<dbReference type="EMBL" id="CM010723">
    <property type="protein sequence ID" value="RZC79566.1"/>
    <property type="molecule type" value="Genomic_DNA"/>
</dbReference>
<evidence type="ECO:0000313" key="10">
    <source>
        <dbReference type="Proteomes" id="UP000316621"/>
    </source>
</evidence>
<dbReference type="FunFam" id="3.40.50.300:FF:001091">
    <property type="entry name" value="Probable disease resistance protein At1g61300"/>
    <property type="match status" value="1"/>
</dbReference>